<evidence type="ECO:0000313" key="1">
    <source>
        <dbReference type="EMBL" id="OWZ06775.1"/>
    </source>
</evidence>
<dbReference type="OrthoDB" id="110549at2759"/>
<proteinExistence type="predicted"/>
<accession>A0A225VN62</accession>
<comment type="caution">
    <text evidence="1">The sequence shown here is derived from an EMBL/GenBank/DDBJ whole genome shotgun (WGS) entry which is preliminary data.</text>
</comment>
<name>A0A225VN62_9STRA</name>
<evidence type="ECO:0000313" key="2">
    <source>
        <dbReference type="Proteomes" id="UP000198211"/>
    </source>
</evidence>
<organism evidence="1 2">
    <name type="scientific">Phytophthora megakarya</name>
    <dbReference type="NCBI Taxonomy" id="4795"/>
    <lineage>
        <taxon>Eukaryota</taxon>
        <taxon>Sar</taxon>
        <taxon>Stramenopiles</taxon>
        <taxon>Oomycota</taxon>
        <taxon>Peronosporomycetes</taxon>
        <taxon>Peronosporales</taxon>
        <taxon>Peronosporaceae</taxon>
        <taxon>Phytophthora</taxon>
    </lineage>
</organism>
<sequence length="147" mass="16522">MESATVKYARSLRTIKNEETDSDDLSSQEERLAIKSAKVDKSYLKHPLLVPEAKAVAAAKKADEMLAKRISLNKVDNALMQKLKANPAANARITRWIKGGLKPDDVATLFKKYPTLRRDGPEWTALNLYQAIFLRQTKSLNPTVKLK</sequence>
<keyword evidence="2" id="KW-1185">Reference proteome</keyword>
<reference evidence="2" key="1">
    <citation type="submission" date="2017-03" db="EMBL/GenBank/DDBJ databases">
        <title>Phytopthora megakarya and P. palmivora, two closely related causual agents of cacao black pod achieved similar genome size and gene model numbers by different mechanisms.</title>
        <authorList>
            <person name="Ali S."/>
            <person name="Shao J."/>
            <person name="Larry D.J."/>
            <person name="Kronmiller B."/>
            <person name="Shen D."/>
            <person name="Strem M.D."/>
            <person name="Melnick R.L."/>
            <person name="Guiltinan M.J."/>
            <person name="Tyler B.M."/>
            <person name="Meinhardt L.W."/>
            <person name="Bailey B.A."/>
        </authorList>
    </citation>
    <scope>NUCLEOTIDE SEQUENCE [LARGE SCALE GENOMIC DNA]</scope>
    <source>
        <strain evidence="2">zdho120</strain>
    </source>
</reference>
<gene>
    <name evidence="1" type="ORF">PHMEG_00020929</name>
</gene>
<protein>
    <submittedName>
        <fullName evidence="1">Avirulence (Avh) protein</fullName>
    </submittedName>
</protein>
<dbReference type="Proteomes" id="UP000198211">
    <property type="component" value="Unassembled WGS sequence"/>
</dbReference>
<dbReference type="EMBL" id="NBNE01003823">
    <property type="protein sequence ID" value="OWZ06775.1"/>
    <property type="molecule type" value="Genomic_DNA"/>
</dbReference>
<dbReference type="AlphaFoldDB" id="A0A225VN62"/>